<reference evidence="6" key="1">
    <citation type="submission" date="2022-07" db="EMBL/GenBank/DDBJ databases">
        <title>Phylogenomic reconstructions and comparative analyses of Kickxellomycotina fungi.</title>
        <authorList>
            <person name="Reynolds N.K."/>
            <person name="Stajich J.E."/>
            <person name="Barry K."/>
            <person name="Grigoriev I.V."/>
            <person name="Crous P."/>
            <person name="Smith M.E."/>
        </authorList>
    </citation>
    <scope>NUCLEOTIDE SEQUENCE</scope>
    <source>
        <strain evidence="6">NRRL 3115</strain>
    </source>
</reference>
<feature type="compositionally biased region" description="Acidic residues" evidence="5">
    <location>
        <begin position="288"/>
        <end position="300"/>
    </location>
</feature>
<dbReference type="EMBL" id="JANBTW010000055">
    <property type="protein sequence ID" value="KAJ2674610.1"/>
    <property type="molecule type" value="Genomic_DNA"/>
</dbReference>
<feature type="compositionally biased region" description="Basic residues" evidence="5">
    <location>
        <begin position="321"/>
        <end position="339"/>
    </location>
</feature>
<organism evidence="6 7">
    <name type="scientific">Coemansia spiralis</name>
    <dbReference type="NCBI Taxonomy" id="417178"/>
    <lineage>
        <taxon>Eukaryota</taxon>
        <taxon>Fungi</taxon>
        <taxon>Fungi incertae sedis</taxon>
        <taxon>Zoopagomycota</taxon>
        <taxon>Kickxellomycotina</taxon>
        <taxon>Kickxellomycetes</taxon>
        <taxon>Kickxellales</taxon>
        <taxon>Kickxellaceae</taxon>
        <taxon>Coemansia</taxon>
    </lineage>
</organism>
<evidence type="ECO:0000256" key="4">
    <source>
        <dbReference type="ARBA" id="ARBA00023242"/>
    </source>
</evidence>
<feature type="region of interest" description="Disordered" evidence="5">
    <location>
        <begin position="354"/>
        <end position="407"/>
    </location>
</feature>
<comment type="subcellular location">
    <subcellularLocation>
        <location evidence="1">Nucleus</location>
    </subcellularLocation>
</comment>
<dbReference type="AlphaFoldDB" id="A0A9W8KXK1"/>
<keyword evidence="4" id="KW-0539">Nucleus</keyword>
<dbReference type="PANTHER" id="PTHR17598:SF13">
    <property type="entry name" value="DNA POLYMERASE DELTA SUBUNIT 3"/>
    <property type="match status" value="1"/>
</dbReference>
<dbReference type="PANTHER" id="PTHR17598">
    <property type="entry name" value="DNA POLYMERASE DELTA SUBUNIT 3"/>
    <property type="match status" value="1"/>
</dbReference>
<dbReference type="OrthoDB" id="514823at2759"/>
<gene>
    <name evidence="6" type="primary">cdc27</name>
    <name evidence="6" type="ORF">GGI25_004261</name>
</gene>
<evidence type="ECO:0000256" key="2">
    <source>
        <dbReference type="ARBA" id="ARBA00017589"/>
    </source>
</evidence>
<comment type="caution">
    <text evidence="6">The sequence shown here is derived from an EMBL/GenBank/DDBJ whole genome shotgun (WGS) entry which is preliminary data.</text>
</comment>
<dbReference type="GO" id="GO:0006271">
    <property type="term" value="P:DNA strand elongation involved in DNA replication"/>
    <property type="evidence" value="ECO:0007669"/>
    <property type="project" value="TreeGrafter"/>
</dbReference>
<dbReference type="Pfam" id="PF09507">
    <property type="entry name" value="CDC27"/>
    <property type="match status" value="1"/>
</dbReference>
<feature type="region of interest" description="Disordered" evidence="5">
    <location>
        <begin position="144"/>
        <end position="190"/>
    </location>
</feature>
<dbReference type="GO" id="GO:0003887">
    <property type="term" value="F:DNA-directed DNA polymerase activity"/>
    <property type="evidence" value="ECO:0007669"/>
    <property type="project" value="TreeGrafter"/>
</dbReference>
<evidence type="ECO:0000256" key="1">
    <source>
        <dbReference type="ARBA" id="ARBA00004123"/>
    </source>
</evidence>
<dbReference type="GO" id="GO:1904161">
    <property type="term" value="P:DNA synthesis involved in UV-damage excision repair"/>
    <property type="evidence" value="ECO:0007669"/>
    <property type="project" value="TreeGrafter"/>
</dbReference>
<evidence type="ECO:0000313" key="7">
    <source>
        <dbReference type="Proteomes" id="UP001151518"/>
    </source>
</evidence>
<dbReference type="Proteomes" id="UP001151518">
    <property type="component" value="Unassembled WGS sequence"/>
</dbReference>
<evidence type="ECO:0000256" key="5">
    <source>
        <dbReference type="SAM" id="MobiDB-lite"/>
    </source>
</evidence>
<protein>
    <recommendedName>
        <fullName evidence="2">DNA polymerase delta subunit 3</fullName>
    </recommendedName>
</protein>
<name>A0A9W8KXK1_9FUNG</name>
<feature type="compositionally biased region" description="Low complexity" evidence="5">
    <location>
        <begin position="263"/>
        <end position="278"/>
    </location>
</feature>
<dbReference type="InterPro" id="IPR041913">
    <property type="entry name" value="POLD3_sf"/>
</dbReference>
<evidence type="ECO:0000256" key="3">
    <source>
        <dbReference type="ARBA" id="ARBA00022705"/>
    </source>
</evidence>
<evidence type="ECO:0000313" key="6">
    <source>
        <dbReference type="EMBL" id="KAJ2674610.1"/>
    </source>
</evidence>
<keyword evidence="3" id="KW-0235">DNA replication</keyword>
<proteinExistence type="predicted"/>
<dbReference type="GO" id="GO:0006297">
    <property type="term" value="P:nucleotide-excision repair, DNA gap filling"/>
    <property type="evidence" value="ECO:0007669"/>
    <property type="project" value="TreeGrafter"/>
</dbReference>
<accession>A0A9W8KXK1</accession>
<dbReference type="Gene3D" id="3.90.1030.20">
    <property type="entry name" value="DNA polymerase delta, p66 (Cdc27) subunit, wHTH domain"/>
    <property type="match status" value="1"/>
</dbReference>
<sequence>MSNAEELLNVLVLQESQIVTYRRLSRELSVHVNTAKELLADFYNANRDKCHATYLVTGTKRPSSNSDEIVGIQIMLISEAGLTALQSELDNAACHVYSLEYRLVEDANAFVMANIQAGCNRDIAELSAVQSSVSQIASAPAYLQKEPPKAPVSNSIDKKPIIGEDDDGDFESGLSTPPPPPPPPKAKDVRSFFGRVPEKKPALATMKSDVDMAPVLKTELQHKESQQTEQSDGDFDMQSVNDESPNDEGSRVEDMFDDEDTGNNSNSNNSNNDSGNASPIKRKAIVDLDVEMAESDEEDSNQAQNPPPEAALSNSGAQASTKHRVRKRRKVSTIKHTKNKRGMLVSQIVDGWESYSESESDTSHGSGAAAVKLENKKDNFQNIHPSAGGIKQQSSSGKAKGAVPQRSILSFFGKK</sequence>
<dbReference type="InterPro" id="IPR019038">
    <property type="entry name" value="POLD3"/>
</dbReference>
<feature type="region of interest" description="Disordered" evidence="5">
    <location>
        <begin position="203"/>
        <end position="339"/>
    </location>
</feature>
<dbReference type="GO" id="GO:0043625">
    <property type="term" value="C:delta DNA polymerase complex"/>
    <property type="evidence" value="ECO:0007669"/>
    <property type="project" value="InterPro"/>
</dbReference>